<dbReference type="Proteomes" id="UP001231649">
    <property type="component" value="Chromosome 15"/>
</dbReference>
<proteinExistence type="predicted"/>
<keyword evidence="2" id="KW-1185">Reference proteome</keyword>
<accession>A0ACC2QTL6</accession>
<evidence type="ECO:0000313" key="2">
    <source>
        <dbReference type="Proteomes" id="UP001231649"/>
    </source>
</evidence>
<organism evidence="1 2">
    <name type="scientific">Mythimna loreyi</name>
    <dbReference type="NCBI Taxonomy" id="667449"/>
    <lineage>
        <taxon>Eukaryota</taxon>
        <taxon>Metazoa</taxon>
        <taxon>Ecdysozoa</taxon>
        <taxon>Arthropoda</taxon>
        <taxon>Hexapoda</taxon>
        <taxon>Insecta</taxon>
        <taxon>Pterygota</taxon>
        <taxon>Neoptera</taxon>
        <taxon>Endopterygota</taxon>
        <taxon>Lepidoptera</taxon>
        <taxon>Glossata</taxon>
        <taxon>Ditrysia</taxon>
        <taxon>Noctuoidea</taxon>
        <taxon>Noctuidae</taxon>
        <taxon>Noctuinae</taxon>
        <taxon>Hadenini</taxon>
        <taxon>Mythimna</taxon>
    </lineage>
</organism>
<gene>
    <name evidence="1" type="ORF">PYW08_003766</name>
</gene>
<comment type="caution">
    <text evidence="1">The sequence shown here is derived from an EMBL/GenBank/DDBJ whole genome shotgun (WGS) entry which is preliminary data.</text>
</comment>
<protein>
    <submittedName>
        <fullName evidence="1">Uncharacterized protein</fullName>
    </submittedName>
</protein>
<reference evidence="1" key="1">
    <citation type="submission" date="2023-03" db="EMBL/GenBank/DDBJ databases">
        <title>Chromosome-level genomes of two armyworms, Mythimna separata and Mythimna loreyi, provide insights into the biosynthesis and reception of sex pheromones.</title>
        <authorList>
            <person name="Zhao H."/>
        </authorList>
    </citation>
    <scope>NUCLEOTIDE SEQUENCE</scope>
    <source>
        <strain evidence="1">BeijingLab</strain>
    </source>
</reference>
<name>A0ACC2QTL6_9NEOP</name>
<dbReference type="EMBL" id="CM056791">
    <property type="protein sequence ID" value="KAJ8725583.1"/>
    <property type="molecule type" value="Genomic_DNA"/>
</dbReference>
<sequence>MASDNDKSSNNHNLDGSLKSNKKLANSANIGENEDKSNLGVQPVGKGGRHLSIPFNSATTNGDISERPWRAHGRYATDRRGGATDPCLLTVDPTAISQCTLEQWAAECTVIDSMTIWMLDIKRLKRGTGQ</sequence>
<evidence type="ECO:0000313" key="1">
    <source>
        <dbReference type="EMBL" id="KAJ8725583.1"/>
    </source>
</evidence>